<name>A0AAU7VQD1_9FIRM</name>
<dbReference type="PRINTS" id="PR00035">
    <property type="entry name" value="HTHGNTR"/>
</dbReference>
<dbReference type="SUPFAM" id="SSF46785">
    <property type="entry name" value="Winged helix' DNA-binding domain"/>
    <property type="match status" value="1"/>
</dbReference>
<evidence type="ECO:0000259" key="4">
    <source>
        <dbReference type="PROSITE" id="PS50949"/>
    </source>
</evidence>
<dbReference type="GO" id="GO:0003700">
    <property type="term" value="F:DNA-binding transcription factor activity"/>
    <property type="evidence" value="ECO:0007669"/>
    <property type="project" value="InterPro"/>
</dbReference>
<evidence type="ECO:0000256" key="1">
    <source>
        <dbReference type="ARBA" id="ARBA00023015"/>
    </source>
</evidence>
<proteinExistence type="predicted"/>
<accession>A0AAU7VQD1</accession>
<dbReference type="PANTHER" id="PTHR44846">
    <property type="entry name" value="MANNOSYL-D-GLYCERATE TRANSPORT/METABOLISM SYSTEM REPRESSOR MNGR-RELATED"/>
    <property type="match status" value="1"/>
</dbReference>
<dbReference type="InterPro" id="IPR036388">
    <property type="entry name" value="WH-like_DNA-bd_sf"/>
</dbReference>
<gene>
    <name evidence="5" type="ORF">PRVXT_001468</name>
</gene>
<dbReference type="AlphaFoldDB" id="A0AAU7VQD1"/>
<dbReference type="SMART" id="SM00345">
    <property type="entry name" value="HTH_GNTR"/>
    <property type="match status" value="1"/>
</dbReference>
<keyword evidence="2" id="KW-0238">DNA-binding</keyword>
<dbReference type="RefSeq" id="WP_350345017.1">
    <property type="nucleotide sequence ID" value="NZ_CP158367.1"/>
</dbReference>
<dbReference type="Pfam" id="PF00392">
    <property type="entry name" value="GntR"/>
    <property type="match status" value="1"/>
</dbReference>
<dbReference type="InterPro" id="IPR028978">
    <property type="entry name" value="Chorismate_lyase_/UTRA_dom_sf"/>
</dbReference>
<keyword evidence="3" id="KW-0804">Transcription</keyword>
<dbReference type="InterPro" id="IPR050679">
    <property type="entry name" value="Bact_HTH_transcr_reg"/>
</dbReference>
<keyword evidence="1" id="KW-0805">Transcription regulation</keyword>
<dbReference type="InterPro" id="IPR000524">
    <property type="entry name" value="Tscrpt_reg_HTH_GntR"/>
</dbReference>
<dbReference type="Gene3D" id="1.10.10.10">
    <property type="entry name" value="Winged helix-like DNA-binding domain superfamily/Winged helix DNA-binding domain"/>
    <property type="match status" value="1"/>
</dbReference>
<dbReference type="PANTHER" id="PTHR44846:SF17">
    <property type="entry name" value="GNTR-FAMILY TRANSCRIPTIONAL REGULATOR"/>
    <property type="match status" value="1"/>
</dbReference>
<dbReference type="SMART" id="SM00866">
    <property type="entry name" value="UTRA"/>
    <property type="match status" value="1"/>
</dbReference>
<dbReference type="InterPro" id="IPR011663">
    <property type="entry name" value="UTRA"/>
</dbReference>
<dbReference type="PROSITE" id="PS50949">
    <property type="entry name" value="HTH_GNTR"/>
    <property type="match status" value="1"/>
</dbReference>
<dbReference type="SUPFAM" id="SSF64288">
    <property type="entry name" value="Chorismate lyase-like"/>
    <property type="match status" value="1"/>
</dbReference>
<dbReference type="Pfam" id="PF07702">
    <property type="entry name" value="UTRA"/>
    <property type="match status" value="1"/>
</dbReference>
<organism evidence="5">
    <name type="scientific">Proteinivorax tanatarense</name>
    <dbReference type="NCBI Taxonomy" id="1260629"/>
    <lineage>
        <taxon>Bacteria</taxon>
        <taxon>Bacillati</taxon>
        <taxon>Bacillota</taxon>
        <taxon>Clostridia</taxon>
        <taxon>Eubacteriales</taxon>
        <taxon>Proteinivoracaceae</taxon>
        <taxon>Proteinivorax</taxon>
    </lineage>
</organism>
<evidence type="ECO:0000256" key="2">
    <source>
        <dbReference type="ARBA" id="ARBA00023125"/>
    </source>
</evidence>
<feature type="domain" description="HTH gntR-type" evidence="4">
    <location>
        <begin position="9"/>
        <end position="77"/>
    </location>
</feature>
<evidence type="ECO:0000256" key="3">
    <source>
        <dbReference type="ARBA" id="ARBA00023163"/>
    </source>
</evidence>
<reference evidence="5" key="1">
    <citation type="journal article" date="2013" name="Extremophiles">
        <title>Proteinivorax tanatarense gen. nov., sp. nov., an anaerobic, haloalkaliphilic, proteolytic bacterium isolated from a decaying algal bloom, and proposal of Proteinivoraceae fam. nov.</title>
        <authorList>
            <person name="Kevbrin V."/>
            <person name="Boltyanskaya Y."/>
            <person name="Zhilina T."/>
            <person name="Kolganova T."/>
            <person name="Lavrentjeva E."/>
            <person name="Kuznetsov B."/>
        </authorList>
    </citation>
    <scope>NUCLEOTIDE SEQUENCE</scope>
    <source>
        <strain evidence="5">Z-910T</strain>
    </source>
</reference>
<protein>
    <submittedName>
        <fullName evidence="5">GntR family transcriptional regulator</fullName>
    </submittedName>
</protein>
<sequence length="246" mass="28260">MVAVKPDSRPLYLLVKDRLLEMIKKGTYKVDSKLPSEFELSKLFGVSRPTLREALRVLEEEGILIRKHGIGTFVNSNKSTIRSGIEKLNSVTYDIESLNYTAGTKLIDFTVNNNPSEKIKSKLNLNSQEQIVQIERVRTADGEPVVYCVDSLKFHSQFDIKDFKGIDDSLLDLLYKKYSLEISYAVTDIIPVISDELLSKHLGKIKKDPVLLLEQVHFTKQNVPILYSENYFKSDRFKFQVVRKRV</sequence>
<dbReference type="GO" id="GO:0045892">
    <property type="term" value="P:negative regulation of DNA-templated transcription"/>
    <property type="evidence" value="ECO:0007669"/>
    <property type="project" value="TreeGrafter"/>
</dbReference>
<dbReference type="InterPro" id="IPR036390">
    <property type="entry name" value="WH_DNA-bd_sf"/>
</dbReference>
<reference evidence="5" key="2">
    <citation type="submission" date="2024-06" db="EMBL/GenBank/DDBJ databases">
        <authorList>
            <person name="Petrova K.O."/>
            <person name="Toshchakov S.V."/>
            <person name="Boltjanskaja Y.V."/>
            <person name="Kevbrin V."/>
        </authorList>
    </citation>
    <scope>NUCLEOTIDE SEQUENCE</scope>
    <source>
        <strain evidence="5">Z-910T</strain>
    </source>
</reference>
<evidence type="ECO:0000313" key="5">
    <source>
        <dbReference type="EMBL" id="XBX76283.1"/>
    </source>
</evidence>
<dbReference type="GO" id="GO:0003677">
    <property type="term" value="F:DNA binding"/>
    <property type="evidence" value="ECO:0007669"/>
    <property type="project" value="UniProtKB-KW"/>
</dbReference>
<dbReference type="Gene3D" id="3.40.1410.10">
    <property type="entry name" value="Chorismate lyase-like"/>
    <property type="match status" value="1"/>
</dbReference>
<dbReference type="EMBL" id="CP158367">
    <property type="protein sequence ID" value="XBX76283.1"/>
    <property type="molecule type" value="Genomic_DNA"/>
</dbReference>
<dbReference type="CDD" id="cd07377">
    <property type="entry name" value="WHTH_GntR"/>
    <property type="match status" value="1"/>
</dbReference>